<dbReference type="Gene3D" id="3.10.129.10">
    <property type="entry name" value="Hotdog Thioesterase"/>
    <property type="match status" value="1"/>
</dbReference>
<dbReference type="InterPro" id="IPR050563">
    <property type="entry name" value="4-hydroxybenzoyl-CoA_TE"/>
</dbReference>
<dbReference type="PANTHER" id="PTHR31793">
    <property type="entry name" value="4-HYDROXYBENZOYL-COA THIOESTERASE FAMILY MEMBER"/>
    <property type="match status" value="1"/>
</dbReference>
<keyword evidence="2" id="KW-1185">Reference proteome</keyword>
<organism evidence="1 2">
    <name type="scientific">Pseudomonas indica</name>
    <dbReference type="NCBI Taxonomy" id="137658"/>
    <lineage>
        <taxon>Bacteria</taxon>
        <taxon>Pseudomonadati</taxon>
        <taxon>Pseudomonadota</taxon>
        <taxon>Gammaproteobacteria</taxon>
        <taxon>Pseudomonadales</taxon>
        <taxon>Pseudomonadaceae</taxon>
        <taxon>Pseudomonas</taxon>
    </lineage>
</organism>
<dbReference type="EMBL" id="FNFD01000010">
    <property type="protein sequence ID" value="SDK77468.1"/>
    <property type="molecule type" value="Genomic_DNA"/>
</dbReference>
<dbReference type="GO" id="GO:0047617">
    <property type="term" value="F:fatty acyl-CoA hydrolase activity"/>
    <property type="evidence" value="ECO:0007669"/>
    <property type="project" value="TreeGrafter"/>
</dbReference>
<proteinExistence type="predicted"/>
<dbReference type="STRING" id="137658.SAMN05216186_110120"/>
<keyword evidence="1" id="KW-0378">Hydrolase</keyword>
<evidence type="ECO:0000313" key="1">
    <source>
        <dbReference type="EMBL" id="SDK77468.1"/>
    </source>
</evidence>
<dbReference type="AlphaFoldDB" id="A0A1G9EN03"/>
<gene>
    <name evidence="1" type="ORF">SAMN05216186_110120</name>
</gene>
<dbReference type="RefSeq" id="WP_084337694.1">
    <property type="nucleotide sequence ID" value="NZ_FNFD01000010.1"/>
</dbReference>
<dbReference type="Pfam" id="PF13279">
    <property type="entry name" value="4HBT_2"/>
    <property type="match status" value="1"/>
</dbReference>
<dbReference type="Proteomes" id="UP000198706">
    <property type="component" value="Unassembled WGS sequence"/>
</dbReference>
<dbReference type="InterPro" id="IPR029069">
    <property type="entry name" value="HotDog_dom_sf"/>
</dbReference>
<dbReference type="CDD" id="cd00586">
    <property type="entry name" value="4HBT"/>
    <property type="match status" value="1"/>
</dbReference>
<evidence type="ECO:0000313" key="2">
    <source>
        <dbReference type="Proteomes" id="UP000198706"/>
    </source>
</evidence>
<dbReference type="PANTHER" id="PTHR31793:SF24">
    <property type="entry name" value="LONG-CHAIN ACYL-COA THIOESTERASE FADM"/>
    <property type="match status" value="1"/>
</dbReference>
<sequence length="139" mass="15853">MQKKRLLHIAHIPVRWGDMDSYGHVNNTLYMQYLEEARVAWFEQLGIAMNNVPQGPVVLQTLHTYLKPVVHPATVVVELFAGALGRTSMVVEHRLSTLEDPDHCYGEGHCKLVWIDHGNDRPVPVPDDLRAVFEEAYIE</sequence>
<dbReference type="SUPFAM" id="SSF54637">
    <property type="entry name" value="Thioesterase/thiol ester dehydrase-isomerase"/>
    <property type="match status" value="1"/>
</dbReference>
<protein>
    <submittedName>
        <fullName evidence="1">Acyl-CoA thioester hydrolase</fullName>
    </submittedName>
</protein>
<name>A0A1G9EN03_9PSED</name>
<accession>A0A1G9EN03</accession>
<reference evidence="1 2" key="1">
    <citation type="submission" date="2016-10" db="EMBL/GenBank/DDBJ databases">
        <authorList>
            <person name="de Groot N.N."/>
        </authorList>
    </citation>
    <scope>NUCLEOTIDE SEQUENCE [LARGE SCALE GENOMIC DNA]</scope>
    <source>
        <strain evidence="1 2">JCM 21544</strain>
    </source>
</reference>